<dbReference type="Pfam" id="PF09349">
    <property type="entry name" value="OHCU_decarbox"/>
    <property type="match status" value="1"/>
</dbReference>
<dbReference type="InterPro" id="IPR036778">
    <property type="entry name" value="OHCU_decarboxylase_sf"/>
</dbReference>
<protein>
    <recommendedName>
        <fullName evidence="3">2-oxo-4-hydroxy-4-carboxy-5-ureidoimidazoline decarboxylase</fullName>
        <ecNumber evidence="3">4.1.1.97</ecNumber>
    </recommendedName>
</protein>
<evidence type="ECO:0000256" key="4">
    <source>
        <dbReference type="ARBA" id="ARBA00022631"/>
    </source>
</evidence>
<dbReference type="NCBIfam" id="TIGR03180">
    <property type="entry name" value="UraD_2"/>
    <property type="match status" value="1"/>
</dbReference>
<dbReference type="PANTHER" id="PTHR43466">
    <property type="entry name" value="2-OXO-4-HYDROXY-4-CARBOXY-5-UREIDOIMIDAZOLINE DECARBOXYLASE-RELATED"/>
    <property type="match status" value="1"/>
</dbReference>
<evidence type="ECO:0000256" key="3">
    <source>
        <dbReference type="ARBA" id="ARBA00012257"/>
    </source>
</evidence>
<feature type="domain" description="Oxo-4-hydroxy-4-carboxy-5-ureidoimidazoline decarboxylase" evidence="7">
    <location>
        <begin position="18"/>
        <end position="170"/>
    </location>
</feature>
<dbReference type="InterPro" id="IPR017595">
    <property type="entry name" value="OHCU_decarboxylase-2"/>
</dbReference>
<dbReference type="GO" id="GO:0006144">
    <property type="term" value="P:purine nucleobase metabolic process"/>
    <property type="evidence" value="ECO:0007669"/>
    <property type="project" value="UniProtKB-KW"/>
</dbReference>
<dbReference type="PANTHER" id="PTHR43466:SF1">
    <property type="entry name" value="2-OXO-4-HYDROXY-4-CARBOXY-5-UREIDOIMIDAZOLINE DECARBOXYLASE-RELATED"/>
    <property type="match status" value="1"/>
</dbReference>
<organism evidence="8 9">
    <name type="scientific">Lipingzhangella halophila</name>
    <dbReference type="NCBI Taxonomy" id="1783352"/>
    <lineage>
        <taxon>Bacteria</taxon>
        <taxon>Bacillati</taxon>
        <taxon>Actinomycetota</taxon>
        <taxon>Actinomycetes</taxon>
        <taxon>Streptosporangiales</taxon>
        <taxon>Nocardiopsidaceae</taxon>
        <taxon>Lipingzhangella</taxon>
    </lineage>
</organism>
<dbReference type="Gene3D" id="1.10.3330.10">
    <property type="entry name" value="Oxo-4-hydroxy-4-carboxy-5-ureidoimidazoline decarboxylase"/>
    <property type="match status" value="1"/>
</dbReference>
<sequence>MPESVTDAASDRGLERVNALQPDEFRTVFAQCLDVDRWVEALLAERPFPSQSALLASADAHARVLTDDEVASALARHPRLGERATGNGTEAGWSRGEQSAFNQGAASAQEAFTAAQARYEERFGHIYLVCANGRSSEELLVDLESRMNNDPATETRVVANELREICLLRVGKALDTP</sequence>
<evidence type="ECO:0000313" key="9">
    <source>
        <dbReference type="Proteomes" id="UP000523007"/>
    </source>
</evidence>
<keyword evidence="6 8" id="KW-0456">Lyase</keyword>
<dbReference type="EC" id="4.1.1.97" evidence="3"/>
<evidence type="ECO:0000256" key="2">
    <source>
        <dbReference type="ARBA" id="ARBA00004754"/>
    </source>
</evidence>
<keyword evidence="5" id="KW-0210">Decarboxylase</keyword>
<evidence type="ECO:0000256" key="1">
    <source>
        <dbReference type="ARBA" id="ARBA00001163"/>
    </source>
</evidence>
<comment type="catalytic activity">
    <reaction evidence="1">
        <text>5-hydroxy-2-oxo-4-ureido-2,5-dihydro-1H-imidazole-5-carboxylate + H(+) = (S)-allantoin + CO2</text>
        <dbReference type="Rhea" id="RHEA:26301"/>
        <dbReference type="ChEBI" id="CHEBI:15378"/>
        <dbReference type="ChEBI" id="CHEBI:15678"/>
        <dbReference type="ChEBI" id="CHEBI:16526"/>
        <dbReference type="ChEBI" id="CHEBI:58639"/>
        <dbReference type="EC" id="4.1.1.97"/>
    </reaction>
</comment>
<accession>A0A7W7W224</accession>
<dbReference type="NCBIfam" id="NF010372">
    <property type="entry name" value="PRK13798.1"/>
    <property type="match status" value="1"/>
</dbReference>
<name>A0A7W7W224_9ACTN</name>
<proteinExistence type="predicted"/>
<gene>
    <name evidence="8" type="ORF">F4561_001149</name>
</gene>
<evidence type="ECO:0000256" key="6">
    <source>
        <dbReference type="ARBA" id="ARBA00023239"/>
    </source>
</evidence>
<dbReference type="EMBL" id="JACHJT010000001">
    <property type="protein sequence ID" value="MBB4930329.1"/>
    <property type="molecule type" value="Genomic_DNA"/>
</dbReference>
<keyword evidence="4" id="KW-0659">Purine metabolism</keyword>
<reference evidence="8 9" key="1">
    <citation type="submission" date="2020-08" db="EMBL/GenBank/DDBJ databases">
        <title>Sequencing the genomes of 1000 actinobacteria strains.</title>
        <authorList>
            <person name="Klenk H.-P."/>
        </authorList>
    </citation>
    <scope>NUCLEOTIDE SEQUENCE [LARGE SCALE GENOMIC DNA]</scope>
    <source>
        <strain evidence="8 9">DSM 102030</strain>
    </source>
</reference>
<evidence type="ECO:0000259" key="7">
    <source>
        <dbReference type="Pfam" id="PF09349"/>
    </source>
</evidence>
<evidence type="ECO:0000313" key="8">
    <source>
        <dbReference type="EMBL" id="MBB4930329.1"/>
    </source>
</evidence>
<dbReference type="InterPro" id="IPR018020">
    <property type="entry name" value="OHCU_decarboxylase"/>
</dbReference>
<dbReference type="GO" id="GO:0019628">
    <property type="term" value="P:urate catabolic process"/>
    <property type="evidence" value="ECO:0007669"/>
    <property type="project" value="TreeGrafter"/>
</dbReference>
<dbReference type="RefSeq" id="WP_184575446.1">
    <property type="nucleotide sequence ID" value="NZ_JACHJT010000001.1"/>
</dbReference>
<dbReference type="Proteomes" id="UP000523007">
    <property type="component" value="Unassembled WGS sequence"/>
</dbReference>
<evidence type="ECO:0000256" key="5">
    <source>
        <dbReference type="ARBA" id="ARBA00022793"/>
    </source>
</evidence>
<comment type="caution">
    <text evidence="8">The sequence shown here is derived from an EMBL/GenBank/DDBJ whole genome shotgun (WGS) entry which is preliminary data.</text>
</comment>
<dbReference type="GO" id="GO:0051997">
    <property type="term" value="F:2-oxo-4-hydroxy-4-carboxy-5-ureidoimidazoline decarboxylase activity"/>
    <property type="evidence" value="ECO:0007669"/>
    <property type="project" value="UniProtKB-EC"/>
</dbReference>
<keyword evidence="9" id="KW-1185">Reference proteome</keyword>
<dbReference type="AlphaFoldDB" id="A0A7W7W224"/>
<dbReference type="SUPFAM" id="SSF158694">
    <property type="entry name" value="UraD-Like"/>
    <property type="match status" value="1"/>
</dbReference>
<comment type="pathway">
    <text evidence="2">Purine metabolism; urate degradation; (S)-allantoin from urate: step 3/3.</text>
</comment>